<dbReference type="InterPro" id="IPR055122">
    <property type="entry name" value="Med14_N"/>
</dbReference>
<dbReference type="GO" id="GO:0016592">
    <property type="term" value="C:mediator complex"/>
    <property type="evidence" value="ECO:0007669"/>
    <property type="project" value="UniProtKB-UniRule"/>
</dbReference>
<comment type="function">
    <text evidence="9">Component of the Mediator complex, a coactivator involved in the regulated transcription of nearly all RNA polymerase II-dependent genes. Mediator functions as a bridge to convey information from gene-specific regulatory proteins to the basal RNA polymerase II transcription machinery. Mediator is recruited to promoters by direct interactions with regulatory proteins and serves as a scaffold for the assembly of a functional preinitiation complex with RNA polymerase II and the general transcription factors.</text>
</comment>
<name>A0A6H0Y0F7_9PEZI</name>
<comment type="similarity">
    <text evidence="2 9">Belongs to the Mediator complex subunit 14 family.</text>
</comment>
<evidence type="ECO:0000256" key="1">
    <source>
        <dbReference type="ARBA" id="ARBA00004123"/>
    </source>
</evidence>
<dbReference type="AlphaFoldDB" id="A0A6H0Y0F7"/>
<dbReference type="GO" id="GO:0006357">
    <property type="term" value="P:regulation of transcription by RNA polymerase II"/>
    <property type="evidence" value="ECO:0007669"/>
    <property type="project" value="InterPro"/>
</dbReference>
<keyword evidence="4 9" id="KW-0805">Transcription regulation</keyword>
<dbReference type="Proteomes" id="UP000503462">
    <property type="component" value="Chromosome 4"/>
</dbReference>
<evidence type="ECO:0000256" key="5">
    <source>
        <dbReference type="ARBA" id="ARBA00023159"/>
    </source>
</evidence>
<keyword evidence="13" id="KW-1185">Reference proteome</keyword>
<evidence type="ECO:0000256" key="10">
    <source>
        <dbReference type="SAM" id="MobiDB-lite"/>
    </source>
</evidence>
<evidence type="ECO:0000256" key="8">
    <source>
        <dbReference type="ARBA" id="ARBA00032007"/>
    </source>
</evidence>
<evidence type="ECO:0000256" key="2">
    <source>
        <dbReference type="ARBA" id="ARBA00007813"/>
    </source>
</evidence>
<organism evidence="12 13">
    <name type="scientific">Peltaster fructicola</name>
    <dbReference type="NCBI Taxonomy" id="286661"/>
    <lineage>
        <taxon>Eukaryota</taxon>
        <taxon>Fungi</taxon>
        <taxon>Dikarya</taxon>
        <taxon>Ascomycota</taxon>
        <taxon>Pezizomycotina</taxon>
        <taxon>Dothideomycetes</taxon>
        <taxon>Dothideomycetes incertae sedis</taxon>
        <taxon>Peltaster</taxon>
    </lineage>
</organism>
<proteinExistence type="inferred from homology"/>
<dbReference type="EMBL" id="CP051142">
    <property type="protein sequence ID" value="QIX00512.1"/>
    <property type="molecule type" value="Genomic_DNA"/>
</dbReference>
<gene>
    <name evidence="12" type="ORF">AMS68_006029</name>
</gene>
<evidence type="ECO:0000256" key="3">
    <source>
        <dbReference type="ARBA" id="ARBA00019619"/>
    </source>
</evidence>
<feature type="region of interest" description="Disordered" evidence="10">
    <location>
        <begin position="16"/>
        <end position="42"/>
    </location>
</feature>
<evidence type="ECO:0000256" key="7">
    <source>
        <dbReference type="ARBA" id="ARBA00023242"/>
    </source>
</evidence>
<dbReference type="GO" id="GO:0003712">
    <property type="term" value="F:transcription coregulator activity"/>
    <property type="evidence" value="ECO:0007669"/>
    <property type="project" value="UniProtKB-UniRule"/>
</dbReference>
<keyword evidence="5 9" id="KW-0010">Activator</keyword>
<dbReference type="OrthoDB" id="205099at2759"/>
<dbReference type="InterPro" id="IPR013947">
    <property type="entry name" value="Mediator_Med14"/>
</dbReference>
<evidence type="ECO:0000256" key="4">
    <source>
        <dbReference type="ARBA" id="ARBA00023015"/>
    </source>
</evidence>
<dbReference type="PANTHER" id="PTHR12809">
    <property type="entry name" value="MEDIATOR COMPLEX SUBUNIT"/>
    <property type="match status" value="1"/>
</dbReference>
<dbReference type="PANTHER" id="PTHR12809:SF2">
    <property type="entry name" value="MEDIATOR OF RNA POLYMERASE II TRANSCRIPTION SUBUNIT 14"/>
    <property type="match status" value="1"/>
</dbReference>
<dbReference type="Pfam" id="PF08638">
    <property type="entry name" value="Med14"/>
    <property type="match status" value="1"/>
</dbReference>
<keyword evidence="6 9" id="KW-0804">Transcription</keyword>
<reference evidence="12 13" key="1">
    <citation type="journal article" date="2016" name="Sci. Rep.">
        <title>Peltaster fructicola genome reveals evolution from an invasive phytopathogen to an ectophytic parasite.</title>
        <authorList>
            <person name="Xu C."/>
            <person name="Chen H."/>
            <person name="Gleason M.L."/>
            <person name="Xu J.R."/>
            <person name="Liu H."/>
            <person name="Zhang R."/>
            <person name="Sun G."/>
        </authorList>
    </citation>
    <scope>NUCLEOTIDE SEQUENCE [LARGE SCALE GENOMIC DNA]</scope>
    <source>
        <strain evidence="12 13">LNHT1506</strain>
    </source>
</reference>
<accession>A0A6H0Y0F7</accession>
<evidence type="ECO:0000256" key="9">
    <source>
        <dbReference type="RuleBase" id="RU365082"/>
    </source>
</evidence>
<evidence type="ECO:0000313" key="12">
    <source>
        <dbReference type="EMBL" id="QIX00512.1"/>
    </source>
</evidence>
<comment type="subcellular location">
    <subcellularLocation>
        <location evidence="1 9">Nucleus</location>
    </subcellularLocation>
</comment>
<protein>
    <recommendedName>
        <fullName evidence="3 9">Mediator of RNA polymerase II transcription subunit 14</fullName>
    </recommendedName>
    <alternativeName>
        <fullName evidence="8 9">Mediator complex subunit 14</fullName>
    </alternativeName>
</protein>
<comment type="subunit">
    <text evidence="9">Component of the Mediator complex.</text>
</comment>
<evidence type="ECO:0000259" key="11">
    <source>
        <dbReference type="Pfam" id="PF08638"/>
    </source>
</evidence>
<evidence type="ECO:0000313" key="13">
    <source>
        <dbReference type="Proteomes" id="UP000503462"/>
    </source>
</evidence>
<keyword evidence="7 9" id="KW-0539">Nucleus</keyword>
<dbReference type="GO" id="GO:0070847">
    <property type="term" value="C:core mediator complex"/>
    <property type="evidence" value="ECO:0007669"/>
    <property type="project" value="TreeGrafter"/>
</dbReference>
<feature type="domain" description="Mediator complex subunit MED14 N-terminal" evidence="11">
    <location>
        <begin position="73"/>
        <end position="279"/>
    </location>
</feature>
<sequence length="1008" mass="113563">MDQQPSAIALDTIKQEAGDSNAALSQPGPGADSANGSNGFATVKPEGAVVNGDFTKHTLPPLDDSWRASAANVSFGKMLERMGQGCYADLSELVTKLGDIPVSDVAAQVNGLRPATEDTDPASLKKKSLVMEFTSTWRERFIKARIISDWARTSGEDVAKFIDLRNTLRDREVRIQSAIQGIFNLKIEAINLRMPEPNIKGAMQYLSNGKSSYPDLGLLKPKPLEAKEVLELTNEMGVQANLRIWLNEPQLPYYMSEYTIANGRVTWRTPGEFEVDLACVDEDPAKSPWYFVDLRFLFCPTPVISDDARPHLEAQINAATAAKGLQGCYDFCHNYVLDYRIAEMESQAYALLRDRWFDALRIERLRRVLTVQYWTNRGGHKSWVELGVHSGKGQHGSHQPVTPVNFCRWFLDGKLAEYVNVGDDWTTLDLERLLIDVQRRHSAQDLKNLEQGLRARKISPEMLTIEFKEDLEDGGNSHLVLTLPSAHAACTRVITVGIAPMTGKWSLAPRTKEIRAFEQSILKDPTALTPTTLERLVCSVMQQGVEHEALKRGWTLTRRSFAEQQRAFKEYFDDAYEVSMWEPAVPQKTWPAGWAIAYSTSLQSARWWIVQLSADFVRATDEFFPQPKAWSRGLKDIEDIALSKFQRIVLSMQKSPKIRYREEKYKQVQFTEHGPCYFVNASDLLRTENTETPHWSLDPIKISGGKLLRQSWRFKHEMRIALRPGRLQHLRRYLSNLKIPGIMVSDNGGLVVEFQSELGESLWEAARVALRSLSTLNTCARLTNGPHLKCIIAGLDQIKIGYGSDLWVQIHFATELSTVVSRITLEPSTTNPHARIRVALEAMLNRNEQSVALTIRHLFATYKLLLAMSKLEAEEGVRPFVYVRDTTEYRIQYMGNPNIAFDISGHMLAQGDRLSLKWHLRRAATDGPAVEISEGFSKALQDFWTEPGLDCMSLKTALSTNDEGIATAIEKLHAIVRRFVVPTQPALVVDNTTNATQNGQQSDVIMLD</sequence>
<evidence type="ECO:0000256" key="6">
    <source>
        <dbReference type="ARBA" id="ARBA00023163"/>
    </source>
</evidence>